<keyword evidence="1" id="KW-0472">Membrane</keyword>
<gene>
    <name evidence="2" type="ORF">JN11_01817</name>
</gene>
<dbReference type="RefSeq" id="WP_144911778.1">
    <property type="nucleotide sequence ID" value="NZ_VLLI01000004.1"/>
</dbReference>
<evidence type="ECO:0000256" key="1">
    <source>
        <dbReference type="SAM" id="Phobius"/>
    </source>
</evidence>
<feature type="transmembrane region" description="Helical" evidence="1">
    <location>
        <begin position="41"/>
        <end position="63"/>
    </location>
</feature>
<accession>A0A562U771</accession>
<keyword evidence="1" id="KW-0812">Transmembrane</keyword>
<keyword evidence="3" id="KW-1185">Reference proteome</keyword>
<protein>
    <submittedName>
        <fullName evidence="2">Uncharacterized protein</fullName>
    </submittedName>
</protein>
<feature type="transmembrane region" description="Helical" evidence="1">
    <location>
        <begin position="95"/>
        <end position="114"/>
    </location>
</feature>
<organism evidence="2 3">
    <name type="scientific">Mucilaginibacter frigoritolerans</name>
    <dbReference type="NCBI Taxonomy" id="652788"/>
    <lineage>
        <taxon>Bacteria</taxon>
        <taxon>Pseudomonadati</taxon>
        <taxon>Bacteroidota</taxon>
        <taxon>Sphingobacteriia</taxon>
        <taxon>Sphingobacteriales</taxon>
        <taxon>Sphingobacteriaceae</taxon>
        <taxon>Mucilaginibacter</taxon>
    </lineage>
</organism>
<dbReference type="OrthoDB" id="798211at2"/>
<name>A0A562U771_9SPHI</name>
<comment type="caution">
    <text evidence="2">The sequence shown here is derived from an EMBL/GenBank/DDBJ whole genome shotgun (WGS) entry which is preliminary data.</text>
</comment>
<dbReference type="Proteomes" id="UP000317010">
    <property type="component" value="Unassembled WGS sequence"/>
</dbReference>
<evidence type="ECO:0000313" key="3">
    <source>
        <dbReference type="Proteomes" id="UP000317010"/>
    </source>
</evidence>
<proteinExistence type="predicted"/>
<sequence>METTLNAQINWIEKTKAQLKADQPENKLTTFINSQEKNTTAWFLISMMVQGVFFLPMPAVLIYSFNAPAYILIFTLGLFFANIIAGMSNAGVKTIIYLFAAGVAVNLLMLAIFAL</sequence>
<reference evidence="2 3" key="1">
    <citation type="submission" date="2019-07" db="EMBL/GenBank/DDBJ databases">
        <title>Genomic Encyclopedia of Archaeal and Bacterial Type Strains, Phase II (KMG-II): from individual species to whole genera.</title>
        <authorList>
            <person name="Goeker M."/>
        </authorList>
    </citation>
    <scope>NUCLEOTIDE SEQUENCE [LARGE SCALE GENOMIC DNA]</scope>
    <source>
        <strain evidence="2 3">ATCC BAA-1854</strain>
    </source>
</reference>
<evidence type="ECO:0000313" key="2">
    <source>
        <dbReference type="EMBL" id="TWJ01666.1"/>
    </source>
</evidence>
<dbReference type="AlphaFoldDB" id="A0A562U771"/>
<dbReference type="EMBL" id="VLLI01000004">
    <property type="protein sequence ID" value="TWJ01666.1"/>
    <property type="molecule type" value="Genomic_DNA"/>
</dbReference>
<keyword evidence="1" id="KW-1133">Transmembrane helix</keyword>
<feature type="transmembrane region" description="Helical" evidence="1">
    <location>
        <begin position="69"/>
        <end position="88"/>
    </location>
</feature>